<dbReference type="PANTHER" id="PTHR45749">
    <property type="match status" value="1"/>
</dbReference>
<proteinExistence type="predicted"/>
<protein>
    <submittedName>
        <fullName evidence="1">Uncharacterized protein</fullName>
    </submittedName>
</protein>
<gene>
    <name evidence="1" type="ORF">CINCED_3A002080</name>
</gene>
<dbReference type="EMBL" id="CABPRJ010000001">
    <property type="protein sequence ID" value="VVC24340.1"/>
    <property type="molecule type" value="Genomic_DNA"/>
</dbReference>
<sequence>MSESLSYLKNVLHRTIETLKFLTPRGLAIRGSNETLGSVNNGNYRGYLELIDKFGPFISQHLIKYGNKGRGNVSYILSTICTEFIMIMGEAVIKEIINQIQSRKYFSIIVNSTSDIT</sequence>
<evidence type="ECO:0000313" key="2">
    <source>
        <dbReference type="Proteomes" id="UP000325440"/>
    </source>
</evidence>
<reference evidence="1 2" key="1">
    <citation type="submission" date="2019-08" db="EMBL/GenBank/DDBJ databases">
        <authorList>
            <person name="Alioto T."/>
            <person name="Alioto T."/>
            <person name="Gomez Garrido J."/>
        </authorList>
    </citation>
    <scope>NUCLEOTIDE SEQUENCE [LARGE SCALE GENOMIC DNA]</scope>
</reference>
<dbReference type="Proteomes" id="UP000325440">
    <property type="component" value="Unassembled WGS sequence"/>
</dbReference>
<dbReference type="OrthoDB" id="6623035at2759"/>
<dbReference type="AlphaFoldDB" id="A0A5E4M3F4"/>
<evidence type="ECO:0000313" key="1">
    <source>
        <dbReference type="EMBL" id="VVC24340.1"/>
    </source>
</evidence>
<organism evidence="1 2">
    <name type="scientific">Cinara cedri</name>
    <dbReference type="NCBI Taxonomy" id="506608"/>
    <lineage>
        <taxon>Eukaryota</taxon>
        <taxon>Metazoa</taxon>
        <taxon>Ecdysozoa</taxon>
        <taxon>Arthropoda</taxon>
        <taxon>Hexapoda</taxon>
        <taxon>Insecta</taxon>
        <taxon>Pterygota</taxon>
        <taxon>Neoptera</taxon>
        <taxon>Paraneoptera</taxon>
        <taxon>Hemiptera</taxon>
        <taxon>Sternorrhyncha</taxon>
        <taxon>Aphidomorpha</taxon>
        <taxon>Aphidoidea</taxon>
        <taxon>Aphididae</taxon>
        <taxon>Lachninae</taxon>
        <taxon>Cinara</taxon>
    </lineage>
</organism>
<name>A0A5E4M3F4_9HEMI</name>
<dbReference type="PANTHER" id="PTHR45749:SF23">
    <property type="entry name" value="ZINC FINGER MYM-TYPE PROTEIN 1-LIKE"/>
    <property type="match status" value="1"/>
</dbReference>
<keyword evidence="2" id="KW-1185">Reference proteome</keyword>
<accession>A0A5E4M3F4</accession>